<organism evidence="1 2">
    <name type="scientific">Mycobacterium talmoniae</name>
    <dbReference type="NCBI Taxonomy" id="1858794"/>
    <lineage>
        <taxon>Bacteria</taxon>
        <taxon>Bacillati</taxon>
        <taxon>Actinomycetota</taxon>
        <taxon>Actinomycetes</taxon>
        <taxon>Mycobacteriales</taxon>
        <taxon>Mycobacteriaceae</taxon>
        <taxon>Mycobacterium</taxon>
    </lineage>
</organism>
<name>A0A2S8BJ81_9MYCO</name>
<protein>
    <submittedName>
        <fullName evidence="1">N5-carboxyaminoimidazole ribonucleotide synthase</fullName>
        <ecNumber evidence="1">6.3.4.18</ecNumber>
    </submittedName>
</protein>
<dbReference type="GO" id="GO:0034028">
    <property type="term" value="F:5-(carboxyamino)imidazole ribonucleotide synthase activity"/>
    <property type="evidence" value="ECO:0007669"/>
    <property type="project" value="UniProtKB-EC"/>
</dbReference>
<keyword evidence="1" id="KW-0436">Ligase</keyword>
<dbReference type="EC" id="6.3.4.18" evidence="1"/>
<dbReference type="SUPFAM" id="SSF52440">
    <property type="entry name" value="PreATP-grasp domain"/>
    <property type="match status" value="1"/>
</dbReference>
<dbReference type="Proteomes" id="UP000238296">
    <property type="component" value="Unassembled WGS sequence"/>
</dbReference>
<evidence type="ECO:0000313" key="1">
    <source>
        <dbReference type="EMBL" id="PQM46734.1"/>
    </source>
</evidence>
<dbReference type="EMBL" id="PPEA01000445">
    <property type="protein sequence ID" value="PQM46734.1"/>
    <property type="molecule type" value="Genomic_DNA"/>
</dbReference>
<dbReference type="InterPro" id="IPR009351">
    <property type="entry name" value="AlkZ-like"/>
</dbReference>
<proteinExistence type="predicted"/>
<reference evidence="1 2" key="1">
    <citation type="journal article" date="2017" name="Int. J. Syst. Evol. Microbiol.">
        <title>Mycobacterium talmoniae sp. nov., a slowly growing mycobacterium isolated from human respiratory samples.</title>
        <authorList>
            <person name="Davidson R.M."/>
            <person name="DeGroote M.A."/>
            <person name="Marola J.L."/>
            <person name="Buss S."/>
            <person name="Jones V."/>
            <person name="McNeil M.R."/>
            <person name="Freifeld A.G."/>
            <person name="Elaine Epperson L."/>
            <person name="Hasan N.A."/>
            <person name="Jackson M."/>
            <person name="Iwen P.C."/>
            <person name="Salfinger M."/>
            <person name="Strong M."/>
        </authorList>
    </citation>
    <scope>NUCLEOTIDE SEQUENCE [LARGE SCALE GENOMIC DNA]</scope>
    <source>
        <strain evidence="1 2">ATCC BAA-2683</strain>
    </source>
</reference>
<dbReference type="Pfam" id="PF06224">
    <property type="entry name" value="AlkZ-like"/>
    <property type="match status" value="1"/>
</dbReference>
<dbReference type="PANTHER" id="PTHR30528:SF0">
    <property type="entry name" value="CYTOPLASMIC PROTEIN"/>
    <property type="match status" value="1"/>
</dbReference>
<dbReference type="AlphaFoldDB" id="A0A2S8BJ81"/>
<comment type="caution">
    <text evidence="1">The sequence shown here is derived from an EMBL/GenBank/DDBJ whole genome shotgun (WGS) entry which is preliminary data.</text>
</comment>
<accession>A0A2S8BJ81</accession>
<dbReference type="InterPro" id="IPR016185">
    <property type="entry name" value="PreATP-grasp_dom_sf"/>
</dbReference>
<dbReference type="PANTHER" id="PTHR30528">
    <property type="entry name" value="CYTOPLASMIC PROTEIN"/>
    <property type="match status" value="1"/>
</dbReference>
<gene>
    <name evidence="1" type="primary">purK_1</name>
    <name evidence="1" type="ORF">C1Y40_03090</name>
</gene>
<dbReference type="Gene3D" id="3.40.50.20">
    <property type="match status" value="1"/>
</dbReference>
<sequence>MFVVSRPPTVPPLVAMIGGGQLARMTHQAAIALGQTLRVLAVDADDPAAQVTPDVVIGSHTDLDDLRRAADGAHALTFDHEHVPTELLAKLVADGELEPVEVDGWPGGGYLRAGQVVPRGDTGTALLCPFDPLIFFRPRVARLFGFHYRIEIYTPAAKRQYGYYVWPLLADGQLVGRVDLKADRDRDALHVVGAFAEPDQAPGQVAAALAGELHGMASWLGLGGVSVGERGDLVDALRAALR</sequence>
<evidence type="ECO:0000313" key="2">
    <source>
        <dbReference type="Proteomes" id="UP000238296"/>
    </source>
</evidence>